<name>A0A1J4JNV4_9EUKA</name>
<feature type="transmembrane region" description="Helical" evidence="2">
    <location>
        <begin position="221"/>
        <end position="243"/>
    </location>
</feature>
<feature type="region of interest" description="Disordered" evidence="1">
    <location>
        <begin position="955"/>
        <end position="979"/>
    </location>
</feature>
<dbReference type="Proteomes" id="UP000179807">
    <property type="component" value="Unassembled WGS sequence"/>
</dbReference>
<feature type="transmembrane region" description="Helical" evidence="2">
    <location>
        <begin position="80"/>
        <end position="102"/>
    </location>
</feature>
<keyword evidence="2" id="KW-0472">Membrane</keyword>
<feature type="transmembrane region" description="Helical" evidence="2">
    <location>
        <begin position="255"/>
        <end position="273"/>
    </location>
</feature>
<evidence type="ECO:0000256" key="1">
    <source>
        <dbReference type="SAM" id="MobiDB-lite"/>
    </source>
</evidence>
<evidence type="ECO:0000313" key="3">
    <source>
        <dbReference type="EMBL" id="OHT00731.1"/>
    </source>
</evidence>
<feature type="transmembrane region" description="Helical" evidence="2">
    <location>
        <begin position="51"/>
        <end position="74"/>
    </location>
</feature>
<feature type="transmembrane region" description="Helical" evidence="2">
    <location>
        <begin position="279"/>
        <end position="298"/>
    </location>
</feature>
<evidence type="ECO:0000313" key="4">
    <source>
        <dbReference type="Proteomes" id="UP000179807"/>
    </source>
</evidence>
<organism evidence="3 4">
    <name type="scientific">Tritrichomonas foetus</name>
    <dbReference type="NCBI Taxonomy" id="1144522"/>
    <lineage>
        <taxon>Eukaryota</taxon>
        <taxon>Metamonada</taxon>
        <taxon>Parabasalia</taxon>
        <taxon>Tritrichomonadida</taxon>
        <taxon>Tritrichomonadidae</taxon>
        <taxon>Tritrichomonas</taxon>
    </lineage>
</organism>
<gene>
    <name evidence="3" type="ORF">TRFO_32454</name>
</gene>
<feature type="transmembrane region" description="Helical" evidence="2">
    <location>
        <begin position="1005"/>
        <end position="1028"/>
    </location>
</feature>
<dbReference type="GeneID" id="94843212"/>
<feature type="transmembrane region" description="Helical" evidence="2">
    <location>
        <begin position="114"/>
        <end position="132"/>
    </location>
</feature>
<comment type="caution">
    <text evidence="3">The sequence shown here is derived from an EMBL/GenBank/DDBJ whole genome shotgun (WGS) entry which is preliminary data.</text>
</comment>
<feature type="transmembrane region" description="Helical" evidence="2">
    <location>
        <begin position="755"/>
        <end position="779"/>
    </location>
</feature>
<keyword evidence="2" id="KW-0812">Transmembrane</keyword>
<dbReference type="VEuPathDB" id="TrichDB:TRFO_32454"/>
<evidence type="ECO:0000256" key="2">
    <source>
        <dbReference type="SAM" id="Phobius"/>
    </source>
</evidence>
<dbReference type="RefSeq" id="XP_068353867.1">
    <property type="nucleotide sequence ID" value="XM_068508508.1"/>
</dbReference>
<feature type="transmembrane region" description="Helical" evidence="2">
    <location>
        <begin position="25"/>
        <end position="44"/>
    </location>
</feature>
<reference evidence="3" key="1">
    <citation type="submission" date="2016-10" db="EMBL/GenBank/DDBJ databases">
        <authorList>
            <person name="Benchimol M."/>
            <person name="Almeida L.G."/>
            <person name="Vasconcelos A.T."/>
            <person name="Perreira-Neves A."/>
            <person name="Rosa I.A."/>
            <person name="Tasca T."/>
            <person name="Bogo M.R."/>
            <person name="de Souza W."/>
        </authorList>
    </citation>
    <scope>NUCLEOTIDE SEQUENCE [LARGE SCALE GENOMIC DNA]</scope>
    <source>
        <strain evidence="3">K</strain>
    </source>
</reference>
<keyword evidence="2" id="KW-1133">Transmembrane helix</keyword>
<keyword evidence="4" id="KW-1185">Reference proteome</keyword>
<feature type="transmembrane region" description="Helical" evidence="2">
    <location>
        <begin position="1160"/>
        <end position="1180"/>
    </location>
</feature>
<sequence>MLIRCFSKFYKFYYTMRSRYSVPNLLKWLSILTLFAQQSILLISSFPPTEIFLLDGVTSFWHFMESILLFLPWIFGTEDFLFDAVLFLLIHIIFLIILFYGIYSINRNRHTQMWIFIVTRLFQQYLVLFFEYPLYYRTAYLIERILNYQFNYYYILALTIDVINILLIFFHQYLSAIFLIPFNFVIKSKFDMYDGKHTLFALLIRFLFANSLFYLSYADNIIIIFVIIAVALALCIVLFSFRVSTKSYVSLTAQFIDLAPLFSHPFIMLVNYWKNDWAHNLALLTLLYIIWAIVFNVFEAIMAKQSIKAFGPFIRDEFSEDENNGMPKIYFQTMTAVIRYVARNYSDPECFIRFMKTQKRTSSSKTAYTMEILRFLALFPSRREFCLKELNELTTKSNYNSFQIYLFKKALKSMLNQSTPAQQNIIHSLYRSYLVHIHLYWKARQEKRWKECFKEGFYVCFYFFEVRSEIHALLYRYIFDPQIHFLYAEFIITAYGDFETYQREITIAEQLENGNSTAIEDPWLHPMSIFNPRILQYCETKEVNVLSNSNSTSKKASTPFSSFFNSNAENAHRKAKGSPVITFVNPSKRLVPLLLIIHMLLPVSLCLMLFFSIYPKEVKIKKQASLLYNEGVETTQFFYKAASAMFLPYSLSNTTNNDKCAESFFNLTFDQINFYNSLGILSNLTGGMVYSIFQLSSESMLEKINLCELISELDEGFTTMTINQMALLSKYFDDAAKSTEILYQYFFEKYSIDGYLILTIIISIIFTFISFLSTFIQLITVLNDDVKIDYLASTERIALQLMQDSKSAWEVFRKSIPSDDTSTDTGSIVHLSEASSLLNIPTLDRPLQRNSAFSLLADPKARNHPNTNKSGRMTAAVPGVQKIRDFRDSLNEVKFGQLDSGHHVTTENTDAVNSIVNNDDISNYIHDDNNTEGNHQLNSITSNLGSNIMNSNIMNTNDDNDNHSHYSFNSSREENEENDEINDEMNIANQAIQVTECEANNEYCVVIFIFILPTLLVIFMAAILLIPVSLTMNKQLGKVAALQSNEKIVRSTVQIMNITWGKLLGNKINTTELILLGKTIQSYDNEISSNYVKEQCYSLQTVICISIETMINTIAFSSVSTEKIANHYLPIAYLFARNAVKVVYNNIIIEIRDIQQSNGICFLIIICSMMFMFIVVGVVASHHTLNGFNSLYHFPDDFINPQFSDNKKSDLDAVEYYPSNVLIITSITDTDIIYSTSDNSKQIINRGLNEILSQKLSKLFVKIPDSDDLCEYILPDKKKKIFRYSQEKVGCLTKTVLVEEISTSAVPSTPTNSREKSYSQRLIEYMPTFFAKQFGDNNISLFKYTNSFVVSCRMSSTLPAPIIDRFFNSSNHQTQNYKSVNIINVDGDMIIFASLSDVSPIVVSLFIRDLINDAMTNAKGNQDNFAIYSILIDLVPLLTISVNNLDEPFIEFEPSPNNYRFNLFHMPKSTIGITEKAIDQIPWMANHCSEMTIEKKVEKMMKKNFGQSQKIWQLPLKKFNTISVLHSRGK</sequence>
<accession>A0A1J4JNV4</accession>
<feature type="transmembrane region" description="Helical" evidence="2">
    <location>
        <begin position="197"/>
        <end position="215"/>
    </location>
</feature>
<proteinExistence type="predicted"/>
<feature type="transmembrane region" description="Helical" evidence="2">
    <location>
        <begin position="593"/>
        <end position="614"/>
    </location>
</feature>
<protein>
    <submittedName>
        <fullName evidence="3">Uncharacterized protein</fullName>
    </submittedName>
</protein>
<dbReference type="EMBL" id="MLAK01000940">
    <property type="protein sequence ID" value="OHT00731.1"/>
    <property type="molecule type" value="Genomic_DNA"/>
</dbReference>
<feature type="transmembrane region" description="Helical" evidence="2">
    <location>
        <begin position="152"/>
        <end position="185"/>
    </location>
</feature>